<organism evidence="3 4">
    <name type="scientific">Aphis gossypii</name>
    <name type="common">Cotton aphid</name>
    <dbReference type="NCBI Taxonomy" id="80765"/>
    <lineage>
        <taxon>Eukaryota</taxon>
        <taxon>Metazoa</taxon>
        <taxon>Ecdysozoa</taxon>
        <taxon>Arthropoda</taxon>
        <taxon>Hexapoda</taxon>
        <taxon>Insecta</taxon>
        <taxon>Pterygota</taxon>
        <taxon>Neoptera</taxon>
        <taxon>Paraneoptera</taxon>
        <taxon>Hemiptera</taxon>
        <taxon>Sternorrhyncha</taxon>
        <taxon>Aphidomorpha</taxon>
        <taxon>Aphidoidea</taxon>
        <taxon>Aphididae</taxon>
        <taxon>Aphidini</taxon>
        <taxon>Aphis</taxon>
        <taxon>Aphis</taxon>
    </lineage>
</organism>
<proteinExistence type="predicted"/>
<feature type="compositionally biased region" description="Polar residues" evidence="1">
    <location>
        <begin position="108"/>
        <end position="170"/>
    </location>
</feature>
<feature type="compositionally biased region" description="Polar residues" evidence="1">
    <location>
        <begin position="454"/>
        <end position="468"/>
    </location>
</feature>
<evidence type="ECO:0000313" key="4">
    <source>
        <dbReference type="Proteomes" id="UP001154329"/>
    </source>
</evidence>
<feature type="region of interest" description="Disordered" evidence="1">
    <location>
        <begin position="393"/>
        <end position="426"/>
    </location>
</feature>
<evidence type="ECO:0000256" key="1">
    <source>
        <dbReference type="SAM" id="MobiDB-lite"/>
    </source>
</evidence>
<feature type="compositionally biased region" description="Polar residues" evidence="1">
    <location>
        <begin position="402"/>
        <end position="418"/>
    </location>
</feature>
<dbReference type="EMBL" id="OU899035">
    <property type="protein sequence ID" value="CAH1724055.1"/>
    <property type="molecule type" value="Genomic_DNA"/>
</dbReference>
<evidence type="ECO:0000256" key="2">
    <source>
        <dbReference type="SAM" id="SignalP"/>
    </source>
</evidence>
<accession>A0A9P0J0T9</accession>
<keyword evidence="2" id="KW-0732">Signal</keyword>
<protein>
    <submittedName>
        <fullName evidence="3">Uncharacterized protein</fullName>
    </submittedName>
</protein>
<reference evidence="3" key="1">
    <citation type="submission" date="2022-02" db="EMBL/GenBank/DDBJ databases">
        <authorList>
            <person name="King R."/>
        </authorList>
    </citation>
    <scope>NUCLEOTIDE SEQUENCE</scope>
</reference>
<keyword evidence="4" id="KW-1185">Reference proteome</keyword>
<sequence>MSAKTMFYAFFVFALVAVWSAAAVPLAVDDFSSPANLKENLEIETPLVSQEPEQQTKGTDASVLQTDRTESSPDAQQSSQTEEVTVGSGTPVIGTEPGLSEVSKSESDVSTTATVEQTESVTGTNSPSPVAETNSPSPIAGTFPSSSDAKPNPSVPVSHQPSRPNYSGSVHSVKLGPGIPFFLELIQPFQPFQSFRPFQPFPSNTNDQPFRHQPIPFGAPIDPFANPMNTQPFNQMVEAYTNEFRNMLASFDKMGFPPMENLGEVQEGSGKPVRKTTSKTEIIDGHQVQINETTVTNGDANHKSFYHFKEIQVLPEETNKKISNEKIISIANDDSETEKVETNEIKPNPSGTMQANVNDDRKNFIKKTPEPVSLDDHFQTAAASYYAPYAPLFGPHQPPTGPLQQKQYHGSYPTQNQGFYPAPNQGFYPAPNPGFYPAPNPGFYPAPNPGFYPAQNQGFYPAQNQGSRPSHPPPNHGSRPSYPPQNHGSHPSHPPQNHGSHPSQPPISLHGDTLVNELAAAQQQSSGGVVLPPDVEFVDVNGKPQPSGQYHHYNSNKIINDNGNRGHDKFPGRKY</sequence>
<feature type="region of interest" description="Disordered" evidence="1">
    <location>
        <begin position="538"/>
        <end position="575"/>
    </location>
</feature>
<feature type="chain" id="PRO_5040285953" evidence="2">
    <location>
        <begin position="24"/>
        <end position="575"/>
    </location>
</feature>
<feature type="compositionally biased region" description="Polar residues" evidence="1">
    <location>
        <begin position="47"/>
        <end position="83"/>
    </location>
</feature>
<feature type="region of interest" description="Disordered" evidence="1">
    <location>
        <begin position="338"/>
        <end position="357"/>
    </location>
</feature>
<dbReference type="Proteomes" id="UP001154329">
    <property type="component" value="Chromosome 2"/>
</dbReference>
<feature type="compositionally biased region" description="Basic and acidic residues" evidence="1">
    <location>
        <begin position="564"/>
        <end position="575"/>
    </location>
</feature>
<feature type="compositionally biased region" description="Polar residues" evidence="1">
    <location>
        <begin position="484"/>
        <end position="502"/>
    </location>
</feature>
<evidence type="ECO:0000313" key="3">
    <source>
        <dbReference type="EMBL" id="CAH1724055.1"/>
    </source>
</evidence>
<feature type="compositionally biased region" description="Polar residues" evidence="1">
    <location>
        <begin position="544"/>
        <end position="563"/>
    </location>
</feature>
<dbReference type="AlphaFoldDB" id="A0A9P0J0T9"/>
<feature type="region of interest" description="Disordered" evidence="1">
    <location>
        <begin position="446"/>
        <end position="510"/>
    </location>
</feature>
<feature type="signal peptide" evidence="2">
    <location>
        <begin position="1"/>
        <end position="23"/>
    </location>
</feature>
<name>A0A9P0J0T9_APHGO</name>
<reference evidence="3" key="2">
    <citation type="submission" date="2022-10" db="EMBL/GenBank/DDBJ databases">
        <authorList>
            <consortium name="ENA_rothamsted_submissions"/>
            <consortium name="culmorum"/>
            <person name="King R."/>
        </authorList>
    </citation>
    <scope>NUCLEOTIDE SEQUENCE</scope>
</reference>
<feature type="region of interest" description="Disordered" evidence="1">
    <location>
        <begin position="45"/>
        <end position="170"/>
    </location>
</feature>
<gene>
    <name evidence="3" type="ORF">APHIGO_LOCUS5422</name>
</gene>